<dbReference type="InterPro" id="IPR029063">
    <property type="entry name" value="SAM-dependent_MTases_sf"/>
</dbReference>
<organism evidence="1 2">
    <name type="scientific">Paenibacillus auburnensis</name>
    <dbReference type="NCBI Taxonomy" id="2905649"/>
    <lineage>
        <taxon>Bacteria</taxon>
        <taxon>Bacillati</taxon>
        <taxon>Bacillota</taxon>
        <taxon>Bacilli</taxon>
        <taxon>Bacillales</taxon>
        <taxon>Paenibacillaceae</taxon>
        <taxon>Paenibacillus</taxon>
    </lineage>
</organism>
<dbReference type="EMBL" id="CAKMMG010000003">
    <property type="protein sequence ID" value="CAH1208678.1"/>
    <property type="molecule type" value="Genomic_DNA"/>
</dbReference>
<dbReference type="RefSeq" id="WP_236334689.1">
    <property type="nucleotide sequence ID" value="NZ_CAKMMG010000003.1"/>
</dbReference>
<dbReference type="CDD" id="cd02440">
    <property type="entry name" value="AdoMet_MTases"/>
    <property type="match status" value="1"/>
</dbReference>
<keyword evidence="1" id="KW-0489">Methyltransferase</keyword>
<dbReference type="EC" id="2.1.1.-" evidence="1"/>
<reference evidence="1" key="1">
    <citation type="submission" date="2022-01" db="EMBL/GenBank/DDBJ databases">
        <authorList>
            <person name="Criscuolo A."/>
        </authorList>
    </citation>
    <scope>NUCLEOTIDE SEQUENCE</scope>
    <source>
        <strain evidence="1">CIP111892</strain>
    </source>
</reference>
<keyword evidence="1" id="KW-0808">Transferase</keyword>
<protein>
    <submittedName>
        <fullName evidence="1">tRNA 5-carboxymethoxyuridine methyltransferase</fullName>
        <ecNumber evidence="1">2.1.1.-</ecNumber>
    </submittedName>
</protein>
<proteinExistence type="predicted"/>
<dbReference type="Proteomes" id="UP000838324">
    <property type="component" value="Unassembled WGS sequence"/>
</dbReference>
<gene>
    <name evidence="1" type="primary">cmoM_2</name>
    <name evidence="1" type="ORF">PAECIP111892_03157</name>
</gene>
<accession>A0ABN8GLM5</accession>
<name>A0ABN8GLM5_9BACL</name>
<keyword evidence="2" id="KW-1185">Reference proteome</keyword>
<dbReference type="Pfam" id="PF13489">
    <property type="entry name" value="Methyltransf_23"/>
    <property type="match status" value="1"/>
</dbReference>
<dbReference type="PANTHER" id="PTHR43861">
    <property type="entry name" value="TRANS-ACONITATE 2-METHYLTRANSFERASE-RELATED"/>
    <property type="match status" value="1"/>
</dbReference>
<dbReference type="GO" id="GO:0032259">
    <property type="term" value="P:methylation"/>
    <property type="evidence" value="ECO:0007669"/>
    <property type="project" value="UniProtKB-KW"/>
</dbReference>
<evidence type="ECO:0000313" key="1">
    <source>
        <dbReference type="EMBL" id="CAH1208678.1"/>
    </source>
</evidence>
<dbReference type="SUPFAM" id="SSF53335">
    <property type="entry name" value="S-adenosyl-L-methionine-dependent methyltransferases"/>
    <property type="match status" value="1"/>
</dbReference>
<sequence length="252" mass="28321">MAATTAFSKSIEPYLNYTRMPWGRLFYLTAWEQIGTFMPDKSQSILDIGCGFGISSNEYSRRGHDVTGIEPTPEMIAIAAKEVLNVCYLGDSFERVAGNLGTHDWIFCHNILEYTEDPGQFVQRIGGCQQQNGYVSLIAHNPAAKVMKKAILNKDPDSALASLSSSKEYSGLIQTEFTVYPYEQLAGWLQAAGYEIEERFGIHNLYGYVADNEIKQDGDWHNRMVQLELELGKLSPYRDVAIFTHIIAKKSI</sequence>
<evidence type="ECO:0000313" key="2">
    <source>
        <dbReference type="Proteomes" id="UP000838324"/>
    </source>
</evidence>
<comment type="caution">
    <text evidence="1">The sequence shown here is derived from an EMBL/GenBank/DDBJ whole genome shotgun (WGS) entry which is preliminary data.</text>
</comment>
<dbReference type="Gene3D" id="3.40.50.150">
    <property type="entry name" value="Vaccinia Virus protein VP39"/>
    <property type="match status" value="1"/>
</dbReference>
<dbReference type="GO" id="GO:0008168">
    <property type="term" value="F:methyltransferase activity"/>
    <property type="evidence" value="ECO:0007669"/>
    <property type="project" value="UniProtKB-KW"/>
</dbReference>